<dbReference type="PANTHER" id="PTHR43881:SF1">
    <property type="entry name" value="GAMMA-GLUTAMYLTRANSPEPTIDASE (AFU_ORTHOLOGUE AFUA_4G13580)"/>
    <property type="match status" value="1"/>
</dbReference>
<name>A0AAE3NWK1_9RHOB</name>
<evidence type="ECO:0000313" key="1">
    <source>
        <dbReference type="EMBL" id="MDF0602999.1"/>
    </source>
</evidence>
<dbReference type="SUPFAM" id="SSF56235">
    <property type="entry name" value="N-terminal nucleophile aminohydrolases (Ntn hydrolases)"/>
    <property type="match status" value="1"/>
</dbReference>
<reference evidence="1" key="1">
    <citation type="submission" date="2023-03" db="EMBL/GenBank/DDBJ databases">
        <title>Multiphase analysis and comparison of six strains from genera Psychromarinibacter, Lutimaribacter, and Maritimibacter, including a novel species: Psychromarinibacter sediminicola sp. nov.</title>
        <authorList>
            <person name="Wang Y.-H."/>
            <person name="Ye M.-Q."/>
            <person name="Du Z.-J."/>
        </authorList>
    </citation>
    <scope>NUCLEOTIDE SEQUENCE</scope>
    <source>
        <strain evidence="1">C21-152</strain>
    </source>
</reference>
<dbReference type="InterPro" id="IPR043137">
    <property type="entry name" value="GGT_ssub_C"/>
</dbReference>
<dbReference type="Proteomes" id="UP001220964">
    <property type="component" value="Unassembled WGS sequence"/>
</dbReference>
<keyword evidence="2" id="KW-1185">Reference proteome</keyword>
<proteinExistence type="predicted"/>
<dbReference type="PANTHER" id="PTHR43881">
    <property type="entry name" value="GAMMA-GLUTAMYLTRANSPEPTIDASE (AFU_ORTHOLOGUE AFUA_4G13580)"/>
    <property type="match status" value="1"/>
</dbReference>
<protein>
    <submittedName>
        <fullName evidence="1">Gamma-glutamyltransferase family protein</fullName>
    </submittedName>
</protein>
<dbReference type="AlphaFoldDB" id="A0AAE3NWK1"/>
<dbReference type="RefSeq" id="WP_275569123.1">
    <property type="nucleotide sequence ID" value="NZ_JARGYC010000070.1"/>
</dbReference>
<dbReference type="Gene3D" id="3.60.20.40">
    <property type="match status" value="1"/>
</dbReference>
<dbReference type="Pfam" id="PF01019">
    <property type="entry name" value="G_glu_transpept"/>
    <property type="match status" value="1"/>
</dbReference>
<dbReference type="InterPro" id="IPR029055">
    <property type="entry name" value="Ntn_hydrolases_N"/>
</dbReference>
<dbReference type="InterPro" id="IPR052896">
    <property type="entry name" value="GGT-like_enzyme"/>
</dbReference>
<dbReference type="PRINTS" id="PR01210">
    <property type="entry name" value="GGTRANSPTASE"/>
</dbReference>
<sequence>MSHAYQGPGRAPMFATEAMCATSHPAGARAAMDTLARGGNAVDAAVAGAVVLGICEPAMTGLGGDVFALIHDAATGESRGLNGSGRAPAALHAGDLRAQGMSAVSPDSVYSVTVPGAVDAFDRLVGEAGKLDLATVLAPAIHYAEAGVPVHRRTAIDGATFETRLKGAARRHFLKDGRSHREGEVYAAPAQAEALRLIARDGASAFYDGPIMEDMLATLRAEGGLHTAEDFAATQASPVTPIRRAYRGHDLVELPPNGQGATALLITALLERFDIGALDPNGATRIHLEAEATRLAYAARNRFVGDPGQGALDLDGMLSDAAIDEMAARIDPKRAGTVVQPRAEALHKDTIYITVVDRDGLCVSLIYSIFWPYGSGFASERFGIPLHNRGAGFTLEEGHVNELAGGKRPLHTLLPGLLERPGDYAMPFGVMGGPYQATGHAHFVSNLVDFGMDIQAAIDAPRSFFDIATGKLDLESTIDDAVAADLADMGHAVTRAPIGMGGAQAIRRDVATGLLTGGSDPRKDGLALGA</sequence>
<gene>
    <name evidence="1" type="ORF">P1J78_19825</name>
</gene>
<organism evidence="1 2">
    <name type="scientific">Psychromarinibacter sediminicola</name>
    <dbReference type="NCBI Taxonomy" id="3033385"/>
    <lineage>
        <taxon>Bacteria</taxon>
        <taxon>Pseudomonadati</taxon>
        <taxon>Pseudomonadota</taxon>
        <taxon>Alphaproteobacteria</taxon>
        <taxon>Rhodobacterales</taxon>
        <taxon>Paracoccaceae</taxon>
        <taxon>Psychromarinibacter</taxon>
    </lineage>
</organism>
<comment type="caution">
    <text evidence="1">The sequence shown here is derived from an EMBL/GenBank/DDBJ whole genome shotgun (WGS) entry which is preliminary data.</text>
</comment>
<accession>A0AAE3NWK1</accession>
<dbReference type="EMBL" id="JARGYC010000070">
    <property type="protein sequence ID" value="MDF0602999.1"/>
    <property type="molecule type" value="Genomic_DNA"/>
</dbReference>
<evidence type="ECO:0000313" key="2">
    <source>
        <dbReference type="Proteomes" id="UP001220964"/>
    </source>
</evidence>
<dbReference type="InterPro" id="IPR043138">
    <property type="entry name" value="GGT_lsub"/>
</dbReference>
<dbReference type="Gene3D" id="1.10.246.130">
    <property type="match status" value="1"/>
</dbReference>